<feature type="domain" description="DUF397" evidence="1">
    <location>
        <begin position="2"/>
        <end position="54"/>
    </location>
</feature>
<evidence type="ECO:0000313" key="2">
    <source>
        <dbReference type="EMBL" id="MDS1270759.1"/>
    </source>
</evidence>
<dbReference type="Proteomes" id="UP001250214">
    <property type="component" value="Unassembled WGS sequence"/>
</dbReference>
<name>A0ABU2H7E6_9ACTN</name>
<evidence type="ECO:0000259" key="1">
    <source>
        <dbReference type="Pfam" id="PF04149"/>
    </source>
</evidence>
<reference evidence="3" key="1">
    <citation type="submission" date="2023-07" db="EMBL/GenBank/DDBJ databases">
        <title>Novel species in the genus Lipingzhangella isolated from Sambhar Salt Lake.</title>
        <authorList>
            <person name="Jiya N."/>
            <person name="Kajale S."/>
            <person name="Sharma A."/>
        </authorList>
    </citation>
    <scope>NUCLEOTIDE SEQUENCE [LARGE SCALE GENOMIC DNA]</scope>
    <source>
        <strain evidence="3">LS1_29</strain>
    </source>
</reference>
<evidence type="ECO:0000313" key="3">
    <source>
        <dbReference type="Proteomes" id="UP001250214"/>
    </source>
</evidence>
<dbReference type="Pfam" id="PF04149">
    <property type="entry name" value="DUF397"/>
    <property type="match status" value="1"/>
</dbReference>
<accession>A0ABU2H7E6</accession>
<organism evidence="2 3">
    <name type="scientific">Lipingzhangella rawalii</name>
    <dbReference type="NCBI Taxonomy" id="2055835"/>
    <lineage>
        <taxon>Bacteria</taxon>
        <taxon>Bacillati</taxon>
        <taxon>Actinomycetota</taxon>
        <taxon>Actinomycetes</taxon>
        <taxon>Streptosporangiales</taxon>
        <taxon>Nocardiopsidaceae</taxon>
        <taxon>Lipingzhangella</taxon>
    </lineage>
</organism>
<gene>
    <name evidence="2" type="ORF">RIF23_10650</name>
</gene>
<dbReference type="EMBL" id="JAVLVT010000004">
    <property type="protein sequence ID" value="MDS1270759.1"/>
    <property type="molecule type" value="Genomic_DNA"/>
</dbReference>
<proteinExistence type="predicted"/>
<keyword evidence="3" id="KW-1185">Reference proteome</keyword>
<dbReference type="RefSeq" id="WP_310912307.1">
    <property type="nucleotide sequence ID" value="NZ_JAVLVT010000004.1"/>
</dbReference>
<protein>
    <submittedName>
        <fullName evidence="2">DUF397 domain-containing protein</fullName>
    </submittedName>
</protein>
<sequence>MNWRKSSYSGNVNQNCVEIVEAACGVNIRDSQHPYQGHLSFPVTEWRALVTEVKTGRW</sequence>
<comment type="caution">
    <text evidence="2">The sequence shown here is derived from an EMBL/GenBank/DDBJ whole genome shotgun (WGS) entry which is preliminary data.</text>
</comment>
<dbReference type="InterPro" id="IPR007278">
    <property type="entry name" value="DUF397"/>
</dbReference>